<organism evidence="2 3">
    <name type="scientific">Litoribrevibacter euphylliae</name>
    <dbReference type="NCBI Taxonomy" id="1834034"/>
    <lineage>
        <taxon>Bacteria</taxon>
        <taxon>Pseudomonadati</taxon>
        <taxon>Pseudomonadota</taxon>
        <taxon>Gammaproteobacteria</taxon>
        <taxon>Oceanospirillales</taxon>
        <taxon>Oceanospirillaceae</taxon>
        <taxon>Litoribrevibacter</taxon>
    </lineage>
</organism>
<evidence type="ECO:0000313" key="2">
    <source>
        <dbReference type="EMBL" id="MFC3151111.1"/>
    </source>
</evidence>
<feature type="chain" id="PRO_5047263524" evidence="1">
    <location>
        <begin position="30"/>
        <end position="185"/>
    </location>
</feature>
<proteinExistence type="predicted"/>
<evidence type="ECO:0000256" key="1">
    <source>
        <dbReference type="SAM" id="SignalP"/>
    </source>
</evidence>
<dbReference type="EMBL" id="JBHRSZ010000004">
    <property type="protein sequence ID" value="MFC3151111.1"/>
    <property type="molecule type" value="Genomic_DNA"/>
</dbReference>
<dbReference type="Proteomes" id="UP001595476">
    <property type="component" value="Unassembled WGS sequence"/>
</dbReference>
<comment type="caution">
    <text evidence="2">The sequence shown here is derived from an EMBL/GenBank/DDBJ whole genome shotgun (WGS) entry which is preliminary data.</text>
</comment>
<dbReference type="RefSeq" id="WP_386719267.1">
    <property type="nucleotide sequence ID" value="NZ_JBHRSZ010000004.1"/>
</dbReference>
<sequence>MFPSVPTFKRLVIPFFAFITLIFSAFSYAANGVDEETIVPLHEQVQNLKKVVLELNRDLYLLEEELLFPSSTQLTVFVSTETSNLFQLDSVSLEVDGKEVANYLYTEKQSESLNKGGVHRLYVGHLKTGDHQLVATFRGLGPKGRDYRRVTEHSFSKDTEAKFLEISIVGQSADLQPEFKVREWQ</sequence>
<gene>
    <name evidence="2" type="ORF">ACFOEK_08730</name>
</gene>
<evidence type="ECO:0000313" key="3">
    <source>
        <dbReference type="Proteomes" id="UP001595476"/>
    </source>
</evidence>
<feature type="signal peptide" evidence="1">
    <location>
        <begin position="1"/>
        <end position="29"/>
    </location>
</feature>
<name>A0ABV7HEG0_9GAMM</name>
<accession>A0ABV7HEG0</accession>
<protein>
    <submittedName>
        <fullName evidence="2">AraC family transcriptional regulator</fullName>
    </submittedName>
</protein>
<keyword evidence="1" id="KW-0732">Signal</keyword>
<keyword evidence="3" id="KW-1185">Reference proteome</keyword>
<reference evidence="3" key="1">
    <citation type="journal article" date="2019" name="Int. J. Syst. Evol. Microbiol.">
        <title>The Global Catalogue of Microorganisms (GCM) 10K type strain sequencing project: providing services to taxonomists for standard genome sequencing and annotation.</title>
        <authorList>
            <consortium name="The Broad Institute Genomics Platform"/>
            <consortium name="The Broad Institute Genome Sequencing Center for Infectious Disease"/>
            <person name="Wu L."/>
            <person name="Ma J."/>
        </authorList>
    </citation>
    <scope>NUCLEOTIDE SEQUENCE [LARGE SCALE GENOMIC DNA]</scope>
    <source>
        <strain evidence="3">KCTC 52438</strain>
    </source>
</reference>